<keyword evidence="2" id="KW-0813">Transport</keyword>
<dbReference type="GO" id="GO:0005524">
    <property type="term" value="F:ATP binding"/>
    <property type="evidence" value="ECO:0007669"/>
    <property type="project" value="UniProtKB-KW"/>
</dbReference>
<dbReference type="PANTHER" id="PTHR43776">
    <property type="entry name" value="TRANSPORT ATP-BINDING PROTEIN"/>
    <property type="match status" value="1"/>
</dbReference>
<name>A0A8E7B0Q8_9EURY</name>
<reference evidence="6 7" key="1">
    <citation type="submission" date="2021-05" db="EMBL/GenBank/DDBJ databases">
        <title>A novel Methanospirillum isolate from a pyrite-forming mixed culture.</title>
        <authorList>
            <person name="Bunk B."/>
            <person name="Sproer C."/>
            <person name="Spring S."/>
            <person name="Pester M."/>
        </authorList>
    </citation>
    <scope>NUCLEOTIDE SEQUENCE [LARGE SCALE GENOMIC DNA]</scope>
    <source>
        <strain evidence="6 7">J.3.6.1-F.2.7.3</strain>
    </source>
</reference>
<dbReference type="EMBL" id="CP075546">
    <property type="protein sequence ID" value="QVV88277.1"/>
    <property type="molecule type" value="Genomic_DNA"/>
</dbReference>
<dbReference type="InterPro" id="IPR003593">
    <property type="entry name" value="AAA+_ATPase"/>
</dbReference>
<evidence type="ECO:0000313" key="7">
    <source>
        <dbReference type="Proteomes" id="UP000680656"/>
    </source>
</evidence>
<organism evidence="6 7">
    <name type="scientific">Methanospirillum purgamenti</name>
    <dbReference type="NCBI Taxonomy" id="2834276"/>
    <lineage>
        <taxon>Archaea</taxon>
        <taxon>Methanobacteriati</taxon>
        <taxon>Methanobacteriota</taxon>
        <taxon>Stenosarchaea group</taxon>
        <taxon>Methanomicrobia</taxon>
        <taxon>Methanomicrobiales</taxon>
        <taxon>Methanospirillaceae</taxon>
        <taxon>Methanospirillum</taxon>
    </lineage>
</organism>
<dbReference type="Gene3D" id="3.40.50.300">
    <property type="entry name" value="P-loop containing nucleotide triphosphate hydrolases"/>
    <property type="match status" value="1"/>
</dbReference>
<dbReference type="InterPro" id="IPR050319">
    <property type="entry name" value="ABC_transp_ATP-bind"/>
</dbReference>
<feature type="domain" description="ABC transporter" evidence="5">
    <location>
        <begin position="6"/>
        <end position="236"/>
    </location>
</feature>
<dbReference type="AlphaFoldDB" id="A0A8E7B0Q8"/>
<dbReference type="GO" id="GO:0016887">
    <property type="term" value="F:ATP hydrolysis activity"/>
    <property type="evidence" value="ECO:0007669"/>
    <property type="project" value="InterPro"/>
</dbReference>
<dbReference type="GeneID" id="65566101"/>
<proteinExistence type="inferred from homology"/>
<keyword evidence="7" id="KW-1185">Reference proteome</keyword>
<dbReference type="SUPFAM" id="SSF52540">
    <property type="entry name" value="P-loop containing nucleoside triphosphate hydrolases"/>
    <property type="match status" value="1"/>
</dbReference>
<keyword evidence="3" id="KW-0547">Nucleotide-binding</keyword>
<comment type="similarity">
    <text evidence="1">Belongs to the ABC transporter superfamily.</text>
</comment>
<dbReference type="CDD" id="cd03257">
    <property type="entry name" value="ABC_NikE_OppD_transporters"/>
    <property type="match status" value="1"/>
</dbReference>
<dbReference type="SMART" id="SM00382">
    <property type="entry name" value="AAA"/>
    <property type="match status" value="1"/>
</dbReference>
<keyword evidence="4 6" id="KW-0067">ATP-binding</keyword>
<dbReference type="RefSeq" id="WP_214419093.1">
    <property type="nucleotide sequence ID" value="NZ_CP075546.1"/>
</dbReference>
<dbReference type="InterPro" id="IPR027417">
    <property type="entry name" value="P-loop_NTPase"/>
</dbReference>
<dbReference type="GO" id="GO:0055085">
    <property type="term" value="P:transmembrane transport"/>
    <property type="evidence" value="ECO:0007669"/>
    <property type="project" value="UniProtKB-ARBA"/>
</dbReference>
<dbReference type="InterPro" id="IPR017871">
    <property type="entry name" value="ABC_transporter-like_CS"/>
</dbReference>
<gene>
    <name evidence="6" type="ORF">KHC33_13215</name>
</gene>
<dbReference type="KEGG" id="mrtj:KHC33_13215"/>
<dbReference type="Pfam" id="PF00005">
    <property type="entry name" value="ABC_tran"/>
    <property type="match status" value="1"/>
</dbReference>
<dbReference type="Proteomes" id="UP000680656">
    <property type="component" value="Chromosome"/>
</dbReference>
<evidence type="ECO:0000256" key="1">
    <source>
        <dbReference type="ARBA" id="ARBA00005417"/>
    </source>
</evidence>
<protein>
    <submittedName>
        <fullName evidence="6">Dipeptide/oligopeptide/nickel ABC transporter ATP-binding protein</fullName>
    </submittedName>
</protein>
<dbReference type="PROSITE" id="PS00211">
    <property type="entry name" value="ABC_TRANSPORTER_1"/>
    <property type="match status" value="1"/>
</dbReference>
<sequence length="236" mass="26556">MSSVLLEARNIQKTYRKGLLGKTHKILDSCSFTLQEGETLGLCGPSGCGKSTLGRLLAGLEHPDSGQIFFHGKNIFTADKITKKRIRQKIQILFQDPQGTFHPVKKLGTSLHRVVDLYDLHLSESDMTTILSTVGLHPEILNRYPQEISGGQAQRLALARILLLKPEFIILDEPTSGLDISVQAQILHLLKDLKKKEKISYLFISHDRNVLSFMSDRIVYMTDGKLHPDENLMQKI</sequence>
<dbReference type="PROSITE" id="PS50893">
    <property type="entry name" value="ABC_TRANSPORTER_2"/>
    <property type="match status" value="1"/>
</dbReference>
<dbReference type="InterPro" id="IPR003439">
    <property type="entry name" value="ABC_transporter-like_ATP-bd"/>
</dbReference>
<evidence type="ECO:0000256" key="3">
    <source>
        <dbReference type="ARBA" id="ARBA00022741"/>
    </source>
</evidence>
<accession>A0A8E7B0Q8</accession>
<evidence type="ECO:0000259" key="5">
    <source>
        <dbReference type="PROSITE" id="PS50893"/>
    </source>
</evidence>
<dbReference type="PANTHER" id="PTHR43776:SF7">
    <property type="entry name" value="D,D-DIPEPTIDE TRANSPORT ATP-BINDING PROTEIN DDPF-RELATED"/>
    <property type="match status" value="1"/>
</dbReference>
<evidence type="ECO:0000256" key="4">
    <source>
        <dbReference type="ARBA" id="ARBA00022840"/>
    </source>
</evidence>
<evidence type="ECO:0000256" key="2">
    <source>
        <dbReference type="ARBA" id="ARBA00022448"/>
    </source>
</evidence>
<evidence type="ECO:0000313" key="6">
    <source>
        <dbReference type="EMBL" id="QVV88277.1"/>
    </source>
</evidence>